<proteinExistence type="predicted"/>
<protein>
    <submittedName>
        <fullName evidence="1">Uncharacterized protein</fullName>
    </submittedName>
</protein>
<dbReference type="EMBL" id="JBHFFA010000007">
    <property type="protein sequence ID" value="KAL2612737.1"/>
    <property type="molecule type" value="Genomic_DNA"/>
</dbReference>
<dbReference type="AlphaFoldDB" id="A0ABD1XUV8"/>
<accession>A0ABD1XUV8</accession>
<reference evidence="1 2" key="1">
    <citation type="submission" date="2024-09" db="EMBL/GenBank/DDBJ databases">
        <title>Chromosome-scale assembly of Riccia fluitans.</title>
        <authorList>
            <person name="Paukszto L."/>
            <person name="Sawicki J."/>
            <person name="Karawczyk K."/>
            <person name="Piernik-Szablinska J."/>
            <person name="Szczecinska M."/>
            <person name="Mazdziarz M."/>
        </authorList>
    </citation>
    <scope>NUCLEOTIDE SEQUENCE [LARGE SCALE GENOMIC DNA]</scope>
    <source>
        <strain evidence="1">Rf_01</strain>
        <tissue evidence="1">Aerial parts of the thallus</tissue>
    </source>
</reference>
<gene>
    <name evidence="1" type="ORF">R1flu_024429</name>
</gene>
<name>A0ABD1XUV8_9MARC</name>
<dbReference type="Proteomes" id="UP001605036">
    <property type="component" value="Unassembled WGS sequence"/>
</dbReference>
<sequence>MFGQSPPESGPCATSSVGQNVVLQLNSDLTLDPGPQPVIALSRLGESPPPDPFSVGTAAPQNPRALWRCVQSRLGKAFTPVAFGSTLMMKPVGFGR</sequence>
<evidence type="ECO:0000313" key="1">
    <source>
        <dbReference type="EMBL" id="KAL2612737.1"/>
    </source>
</evidence>
<evidence type="ECO:0000313" key="2">
    <source>
        <dbReference type="Proteomes" id="UP001605036"/>
    </source>
</evidence>
<comment type="caution">
    <text evidence="1">The sequence shown here is derived from an EMBL/GenBank/DDBJ whole genome shotgun (WGS) entry which is preliminary data.</text>
</comment>
<keyword evidence="2" id="KW-1185">Reference proteome</keyword>
<organism evidence="1 2">
    <name type="scientific">Riccia fluitans</name>
    <dbReference type="NCBI Taxonomy" id="41844"/>
    <lineage>
        <taxon>Eukaryota</taxon>
        <taxon>Viridiplantae</taxon>
        <taxon>Streptophyta</taxon>
        <taxon>Embryophyta</taxon>
        <taxon>Marchantiophyta</taxon>
        <taxon>Marchantiopsida</taxon>
        <taxon>Marchantiidae</taxon>
        <taxon>Marchantiales</taxon>
        <taxon>Ricciaceae</taxon>
        <taxon>Riccia</taxon>
    </lineage>
</organism>